<feature type="region of interest" description="Disordered" evidence="1">
    <location>
        <begin position="56"/>
        <end position="121"/>
    </location>
</feature>
<evidence type="ECO:0000313" key="2">
    <source>
        <dbReference type="EMBL" id="CAG6457114.1"/>
    </source>
</evidence>
<protein>
    <submittedName>
        <fullName evidence="2">(northern house mosquito) hypothetical protein</fullName>
    </submittedName>
</protein>
<proteinExistence type="predicted"/>
<dbReference type="AlphaFoldDB" id="A0A8D8AJS5"/>
<reference evidence="2" key="1">
    <citation type="submission" date="2021-05" db="EMBL/GenBank/DDBJ databases">
        <authorList>
            <person name="Alioto T."/>
            <person name="Alioto T."/>
            <person name="Gomez Garrido J."/>
        </authorList>
    </citation>
    <scope>NUCLEOTIDE SEQUENCE</scope>
</reference>
<dbReference type="EMBL" id="HBUE01032292">
    <property type="protein sequence ID" value="CAG6457114.1"/>
    <property type="molecule type" value="Transcribed_RNA"/>
</dbReference>
<organism evidence="2">
    <name type="scientific">Culex pipiens</name>
    <name type="common">House mosquito</name>
    <dbReference type="NCBI Taxonomy" id="7175"/>
    <lineage>
        <taxon>Eukaryota</taxon>
        <taxon>Metazoa</taxon>
        <taxon>Ecdysozoa</taxon>
        <taxon>Arthropoda</taxon>
        <taxon>Hexapoda</taxon>
        <taxon>Insecta</taxon>
        <taxon>Pterygota</taxon>
        <taxon>Neoptera</taxon>
        <taxon>Endopterygota</taxon>
        <taxon>Diptera</taxon>
        <taxon>Nematocera</taxon>
        <taxon>Culicoidea</taxon>
        <taxon>Culicidae</taxon>
        <taxon>Culicinae</taxon>
        <taxon>Culicini</taxon>
        <taxon>Culex</taxon>
        <taxon>Culex</taxon>
    </lineage>
</organism>
<feature type="compositionally biased region" description="Low complexity" evidence="1">
    <location>
        <begin position="91"/>
        <end position="121"/>
    </location>
</feature>
<sequence length="121" mass="13306">MSMRSSAPFVSEPLSSTKELCCAIVCTHFARNAWRTRSTSAKKRKSGVRSWMPCTAARVSSRNARSKPWSQRTCTRPTWHGPSDKRKASWTIRSTARRPTAAAGASTRTTSISSSAPCVRS</sequence>
<accession>A0A8D8AJS5</accession>
<feature type="compositionally biased region" description="Polar residues" evidence="1">
    <location>
        <begin position="58"/>
        <end position="76"/>
    </location>
</feature>
<evidence type="ECO:0000256" key="1">
    <source>
        <dbReference type="SAM" id="MobiDB-lite"/>
    </source>
</evidence>
<name>A0A8D8AJS5_CULPI</name>